<sequence length="268" mass="29341">MDRIRNAVTRARHEREKTSPPAQPAPAASPARADAGAQAYDFPPAVCDFDNFGKHRIIANEQDPVLNAYRVLRTRVLQKMEANGWRTLAVVSPGSGAGKTVTAINLAIAIGSKTGSRATLIDLDFYRPSVARYLGMKDFPSVLDFFEDKKELHEIAQRPPLPDVLLLANERVSRRGAEHLTSPKADQLIDTAVNKFASRVVIFDMSPLLGCDDTIAFLPKVDCALLVAASGDTRVDELKEARRVLGQTNILGTVLNKAPAAFMPNQYY</sequence>
<dbReference type="InterPro" id="IPR050445">
    <property type="entry name" value="Bact_polysacc_biosynth/exp"/>
</dbReference>
<evidence type="ECO:0000313" key="5">
    <source>
        <dbReference type="EMBL" id="WDI32107.1"/>
    </source>
</evidence>
<dbReference type="SUPFAM" id="SSF52540">
    <property type="entry name" value="P-loop containing nucleoside triphosphate hydrolases"/>
    <property type="match status" value="1"/>
</dbReference>
<feature type="region of interest" description="Disordered" evidence="3">
    <location>
        <begin position="1"/>
        <end position="34"/>
    </location>
</feature>
<organism evidence="5 6">
    <name type="scientific">Hyphococcus flavus</name>
    <dbReference type="NCBI Taxonomy" id="1866326"/>
    <lineage>
        <taxon>Bacteria</taxon>
        <taxon>Pseudomonadati</taxon>
        <taxon>Pseudomonadota</taxon>
        <taxon>Alphaproteobacteria</taxon>
        <taxon>Parvularculales</taxon>
        <taxon>Parvularculaceae</taxon>
        <taxon>Hyphococcus</taxon>
    </lineage>
</organism>
<feature type="domain" description="CobQ/CobB/MinD/ParA nucleotide binding" evidence="4">
    <location>
        <begin position="88"/>
        <end position="257"/>
    </location>
</feature>
<dbReference type="AlphaFoldDB" id="A0AAE9ZFW0"/>
<protein>
    <submittedName>
        <fullName evidence="5">CpsD/CapB family tyrosine-protein kinase</fullName>
    </submittedName>
</protein>
<evidence type="ECO:0000256" key="1">
    <source>
        <dbReference type="ARBA" id="ARBA00022741"/>
    </source>
</evidence>
<dbReference type="InterPro" id="IPR002586">
    <property type="entry name" value="CobQ/CobB/MinD/ParA_Nub-bd_dom"/>
</dbReference>
<reference evidence="5" key="1">
    <citation type="submission" date="2023-02" db="EMBL/GenBank/DDBJ databases">
        <title>Genome sequence of Hyphococcus flavus.</title>
        <authorList>
            <person name="Rong J.-C."/>
            <person name="Zhao Q."/>
            <person name="Yi M."/>
            <person name="Wu J.-Y."/>
        </authorList>
    </citation>
    <scope>NUCLEOTIDE SEQUENCE</scope>
    <source>
        <strain evidence="5">MCCC 1K03223</strain>
    </source>
</reference>
<dbReference type="InterPro" id="IPR005702">
    <property type="entry name" value="Wzc-like_C"/>
</dbReference>
<keyword evidence="2" id="KW-0067">ATP-binding</keyword>
<evidence type="ECO:0000256" key="2">
    <source>
        <dbReference type="ARBA" id="ARBA00022840"/>
    </source>
</evidence>
<dbReference type="CDD" id="cd05387">
    <property type="entry name" value="BY-kinase"/>
    <property type="match status" value="1"/>
</dbReference>
<evidence type="ECO:0000313" key="6">
    <source>
        <dbReference type="Proteomes" id="UP001214043"/>
    </source>
</evidence>
<dbReference type="InterPro" id="IPR027417">
    <property type="entry name" value="P-loop_NTPase"/>
</dbReference>
<gene>
    <name evidence="5" type="ORF">PUV54_02740</name>
</gene>
<keyword evidence="6" id="KW-1185">Reference proteome</keyword>
<feature type="compositionally biased region" description="Low complexity" evidence="3">
    <location>
        <begin position="25"/>
        <end position="34"/>
    </location>
</feature>
<dbReference type="RefSeq" id="WP_274493996.1">
    <property type="nucleotide sequence ID" value="NZ_CP118166.1"/>
</dbReference>
<proteinExistence type="predicted"/>
<dbReference type="KEGG" id="hfl:PUV54_02740"/>
<evidence type="ECO:0000259" key="4">
    <source>
        <dbReference type="Pfam" id="PF01656"/>
    </source>
</evidence>
<dbReference type="GO" id="GO:0004713">
    <property type="term" value="F:protein tyrosine kinase activity"/>
    <property type="evidence" value="ECO:0007669"/>
    <property type="project" value="TreeGrafter"/>
</dbReference>
<dbReference type="GO" id="GO:0005886">
    <property type="term" value="C:plasma membrane"/>
    <property type="evidence" value="ECO:0007669"/>
    <property type="project" value="TreeGrafter"/>
</dbReference>
<accession>A0AAE9ZFW0</accession>
<dbReference type="EMBL" id="CP118166">
    <property type="protein sequence ID" value="WDI32107.1"/>
    <property type="molecule type" value="Genomic_DNA"/>
</dbReference>
<keyword evidence="1" id="KW-0547">Nucleotide-binding</keyword>
<evidence type="ECO:0000256" key="3">
    <source>
        <dbReference type="SAM" id="MobiDB-lite"/>
    </source>
</evidence>
<dbReference type="Proteomes" id="UP001214043">
    <property type="component" value="Chromosome"/>
</dbReference>
<dbReference type="PANTHER" id="PTHR32309">
    <property type="entry name" value="TYROSINE-PROTEIN KINASE"/>
    <property type="match status" value="1"/>
</dbReference>
<keyword evidence="5" id="KW-0808">Transferase</keyword>
<dbReference type="Gene3D" id="3.40.50.300">
    <property type="entry name" value="P-loop containing nucleotide triphosphate hydrolases"/>
    <property type="match status" value="1"/>
</dbReference>
<dbReference type="PANTHER" id="PTHR32309:SF13">
    <property type="entry name" value="FERRIC ENTEROBACTIN TRANSPORT PROTEIN FEPE"/>
    <property type="match status" value="1"/>
</dbReference>
<dbReference type="Pfam" id="PF01656">
    <property type="entry name" value="CbiA"/>
    <property type="match status" value="1"/>
</dbReference>
<name>A0AAE9ZFW0_9PROT</name>
<keyword evidence="5" id="KW-0418">Kinase</keyword>
<feature type="compositionally biased region" description="Basic and acidic residues" evidence="3">
    <location>
        <begin position="1"/>
        <end position="18"/>
    </location>
</feature>